<evidence type="ECO:0000256" key="1">
    <source>
        <dbReference type="ARBA" id="ARBA00022603"/>
    </source>
</evidence>
<comment type="function">
    <text evidence="4">Methylates the class 1 translation termination release factors RF1/PrfA and RF2/PrfB on the glutamine residue of the universally conserved GGQ motif.</text>
</comment>
<dbReference type="NCBIfam" id="TIGR00536">
    <property type="entry name" value="hemK_fam"/>
    <property type="match status" value="1"/>
</dbReference>
<dbReference type="Proteomes" id="UP000326169">
    <property type="component" value="Unassembled WGS sequence"/>
</dbReference>
<keyword evidence="7" id="KW-1185">Reference proteome</keyword>
<name>A0A5M3T8K8_LIMPL</name>
<keyword evidence="1 4" id="KW-0489">Methyltransferase</keyword>
<dbReference type="Pfam" id="PF05175">
    <property type="entry name" value="MTS"/>
    <property type="match status" value="1"/>
</dbReference>
<evidence type="ECO:0000313" key="7">
    <source>
        <dbReference type="Proteomes" id="UP000326169"/>
    </source>
</evidence>
<evidence type="ECO:0000256" key="2">
    <source>
        <dbReference type="ARBA" id="ARBA00022679"/>
    </source>
</evidence>
<feature type="binding site" evidence="4">
    <location>
        <position position="214"/>
    </location>
    <ligand>
        <name>S-adenosyl-L-methionine</name>
        <dbReference type="ChEBI" id="CHEBI:59789"/>
    </ligand>
</feature>
<dbReference type="InterPro" id="IPR019874">
    <property type="entry name" value="RF_methyltr_PrmC"/>
</dbReference>
<dbReference type="CDD" id="cd02440">
    <property type="entry name" value="AdoMet_MTases"/>
    <property type="match status" value="1"/>
</dbReference>
<evidence type="ECO:0000259" key="5">
    <source>
        <dbReference type="Pfam" id="PF05175"/>
    </source>
</evidence>
<dbReference type="InterPro" id="IPR004556">
    <property type="entry name" value="HemK-like"/>
</dbReference>
<dbReference type="GO" id="GO:0032259">
    <property type="term" value="P:methylation"/>
    <property type="evidence" value="ECO:0007669"/>
    <property type="project" value="UniProtKB-KW"/>
</dbReference>
<sequence>MVETGESYYISGEELRQWQKQAKIDAIAAEISAIELDQFLEALTDLTHLDIRLDSFGDRPSIQLNQPWSAIVKLWERRITERVPLQYLLGVVHWRNFALKVSPAVLIPRPETELIIDIAVSYHAASSEAINSICQPGSGNWVDLGTGSGAIALGLASVFPQAMIHAVDCSWSALAIALENAQSLGYQNRVKFYQGSWWAPLHSLKGKVSGMVANPPYIPSQELPNLQPEVVYHEPHQALDGGESGLDCIHHLVQTAPQFLQPGGIWIVEMMAGQGQAVTSMLESAGCYRDIKILPDLAGIDRFAIAYVQW</sequence>
<dbReference type="NCBIfam" id="TIGR03534">
    <property type="entry name" value="RF_mod_PrmC"/>
    <property type="match status" value="1"/>
</dbReference>
<dbReference type="GO" id="GO:0008168">
    <property type="term" value="F:methyltransferase activity"/>
    <property type="evidence" value="ECO:0007669"/>
    <property type="project" value="UniProtKB-KW"/>
</dbReference>
<proteinExistence type="inferred from homology"/>
<dbReference type="InterPro" id="IPR052663">
    <property type="entry name" value="RF_glutamine_MTase_cyano"/>
</dbReference>
<dbReference type="InterPro" id="IPR002052">
    <property type="entry name" value="DNA_methylase_N6_adenine_CS"/>
</dbReference>
<dbReference type="EMBL" id="BIMW01000124">
    <property type="protein sequence ID" value="GCE95207.1"/>
    <property type="molecule type" value="Genomic_DNA"/>
</dbReference>
<dbReference type="PROSITE" id="PS00092">
    <property type="entry name" value="N6_MTASE"/>
    <property type="match status" value="1"/>
</dbReference>
<feature type="binding site" evidence="4">
    <location>
        <position position="197"/>
    </location>
    <ligand>
        <name>S-adenosyl-L-methionine</name>
        <dbReference type="ChEBI" id="CHEBI:59789"/>
    </ligand>
</feature>
<accession>A0A5M3T8K8</accession>
<comment type="catalytic activity">
    <reaction evidence="4">
        <text>L-glutaminyl-[peptide chain release factor] + S-adenosyl-L-methionine = N(5)-methyl-L-glutaminyl-[peptide chain release factor] + S-adenosyl-L-homocysteine + H(+)</text>
        <dbReference type="Rhea" id="RHEA:42896"/>
        <dbReference type="Rhea" id="RHEA-COMP:10271"/>
        <dbReference type="Rhea" id="RHEA-COMP:10272"/>
        <dbReference type="ChEBI" id="CHEBI:15378"/>
        <dbReference type="ChEBI" id="CHEBI:30011"/>
        <dbReference type="ChEBI" id="CHEBI:57856"/>
        <dbReference type="ChEBI" id="CHEBI:59789"/>
        <dbReference type="ChEBI" id="CHEBI:61891"/>
        <dbReference type="EC" id="2.1.1.297"/>
    </reaction>
</comment>
<evidence type="ECO:0000313" key="6">
    <source>
        <dbReference type="EMBL" id="GCE95207.1"/>
    </source>
</evidence>
<dbReference type="EC" id="2.1.1.297" evidence="4"/>
<organism evidence="6 7">
    <name type="scientific">Limnospira platensis NIES-46</name>
    <dbReference type="NCBI Taxonomy" id="1236695"/>
    <lineage>
        <taxon>Bacteria</taxon>
        <taxon>Bacillati</taxon>
        <taxon>Cyanobacteriota</taxon>
        <taxon>Cyanophyceae</taxon>
        <taxon>Oscillatoriophycideae</taxon>
        <taxon>Oscillatoriales</taxon>
        <taxon>Sirenicapillariaceae</taxon>
        <taxon>Limnospira</taxon>
    </lineage>
</organism>
<feature type="domain" description="Methyltransferase small" evidence="5">
    <location>
        <begin position="135"/>
        <end position="221"/>
    </location>
</feature>
<evidence type="ECO:0000256" key="4">
    <source>
        <dbReference type="HAMAP-Rule" id="MF_02126"/>
    </source>
</evidence>
<comment type="caution">
    <text evidence="6">The sequence shown here is derived from an EMBL/GenBank/DDBJ whole genome shotgun (WGS) entry which is preliminary data.</text>
</comment>
<dbReference type="PANTHER" id="PTHR47441">
    <property type="match status" value="1"/>
</dbReference>
<dbReference type="InterPro" id="IPR029063">
    <property type="entry name" value="SAM-dependent_MTases_sf"/>
</dbReference>
<keyword evidence="3 4" id="KW-0949">S-adenosyl-L-methionine</keyword>
<dbReference type="HAMAP" id="MF_02126">
    <property type="entry name" value="RF_methyltr_PrmC"/>
    <property type="match status" value="1"/>
</dbReference>
<dbReference type="InterPro" id="IPR007848">
    <property type="entry name" value="Small_mtfrase_dom"/>
</dbReference>
<protein>
    <recommendedName>
        <fullName evidence="4">Release factor glutamine methyltransferase</fullName>
        <shortName evidence="4">RF MTase</shortName>
        <ecNumber evidence="4">2.1.1.297</ecNumber>
    </recommendedName>
    <alternativeName>
        <fullName evidence="4">N5-glutamine methyltransferase PrmC</fullName>
    </alternativeName>
    <alternativeName>
        <fullName evidence="4">Protein-(glutamine-N5) MTase PrmC</fullName>
    </alternativeName>
    <alternativeName>
        <fullName evidence="4">Protein-glutamine N-methyltransferase PrmC</fullName>
    </alternativeName>
</protein>
<dbReference type="Gene3D" id="3.40.50.150">
    <property type="entry name" value="Vaccinia Virus protein VP39"/>
    <property type="match status" value="1"/>
</dbReference>
<dbReference type="SUPFAM" id="SSF53335">
    <property type="entry name" value="S-adenosyl-L-methionine-dependent methyltransferases"/>
    <property type="match status" value="1"/>
</dbReference>
<dbReference type="PANTHER" id="PTHR47441:SF3">
    <property type="entry name" value="RELEASE FACTOR GLUTAMINE METHYLTRANSFERASE"/>
    <property type="match status" value="1"/>
</dbReference>
<comment type="similarity">
    <text evidence="4">Belongs to the protein N5-glutamine methyltransferase family. PrmC subfamily.</text>
</comment>
<evidence type="ECO:0000256" key="3">
    <source>
        <dbReference type="ARBA" id="ARBA00022691"/>
    </source>
</evidence>
<dbReference type="RefSeq" id="WP_014274899.1">
    <property type="nucleotide sequence ID" value="NZ_BIMW01000124.1"/>
</dbReference>
<feature type="binding site" evidence="4">
    <location>
        <position position="168"/>
    </location>
    <ligand>
        <name>S-adenosyl-L-methionine</name>
        <dbReference type="ChEBI" id="CHEBI:59789"/>
    </ligand>
</feature>
<dbReference type="GeneID" id="301684069"/>
<feature type="binding site" evidence="4">
    <location>
        <begin position="145"/>
        <end position="149"/>
    </location>
    <ligand>
        <name>S-adenosyl-L-methionine</name>
        <dbReference type="ChEBI" id="CHEBI:59789"/>
    </ligand>
</feature>
<gene>
    <name evidence="6" type="primary">hemK</name>
    <name evidence="4" type="synonym">prmC</name>
    <name evidence="6" type="ORF">NIES46_32690</name>
</gene>
<reference evidence="6 7" key="1">
    <citation type="journal article" date="2019" name="J Genomics">
        <title>The Draft Genome of a Hydrogen-producing Cyanobacterium, Arthrospira platensis NIES-46.</title>
        <authorList>
            <person name="Suzuki S."/>
            <person name="Yamaguchi H."/>
            <person name="Kawachi M."/>
        </authorList>
    </citation>
    <scope>NUCLEOTIDE SEQUENCE [LARGE SCALE GENOMIC DNA]</scope>
    <source>
        <strain evidence="6 7">NIES-46</strain>
    </source>
</reference>
<feature type="binding site" evidence="4">
    <location>
        <begin position="214"/>
        <end position="217"/>
    </location>
    <ligand>
        <name>substrate</name>
    </ligand>
</feature>
<keyword evidence="2 4" id="KW-0808">Transferase</keyword>